<sequence length="126" mass="13259">MAIVTSGLKGANGMVGYRREVACPVAVWNGGTPVGVRRSGHTVRTLHGEHRTFARADEETARTHKSSNENTVGAHTSSVSSLTAKMRDMGIGLLFGLVLIGSLFIGSGEQTPNNDIAQLETALVAQ</sequence>
<dbReference type="EMBL" id="CP066007">
    <property type="protein sequence ID" value="QQB45587.1"/>
    <property type="molecule type" value="Genomic_DNA"/>
</dbReference>
<keyword evidence="1" id="KW-0472">Membrane</keyword>
<protein>
    <submittedName>
        <fullName evidence="2">Uncharacterized protein</fullName>
    </submittedName>
</protein>
<name>A0A7T4JU94_9CORY</name>
<gene>
    <name evidence="2" type="ORF">I6I10_08695</name>
</gene>
<organism evidence="2 3">
    <name type="scientific">Corynebacterium glucuronolyticum</name>
    <dbReference type="NCBI Taxonomy" id="39791"/>
    <lineage>
        <taxon>Bacteria</taxon>
        <taxon>Bacillati</taxon>
        <taxon>Actinomycetota</taxon>
        <taxon>Actinomycetes</taxon>
        <taxon>Mycobacteriales</taxon>
        <taxon>Corynebacteriaceae</taxon>
        <taxon>Corynebacterium</taxon>
    </lineage>
</organism>
<keyword evidence="1" id="KW-1133">Transmembrane helix</keyword>
<evidence type="ECO:0000313" key="2">
    <source>
        <dbReference type="EMBL" id="QQB45587.1"/>
    </source>
</evidence>
<evidence type="ECO:0000313" key="3">
    <source>
        <dbReference type="Proteomes" id="UP000596145"/>
    </source>
</evidence>
<feature type="transmembrane region" description="Helical" evidence="1">
    <location>
        <begin position="89"/>
        <end position="106"/>
    </location>
</feature>
<proteinExistence type="predicted"/>
<dbReference type="RefSeq" id="WP_143336867.1">
    <property type="nucleotide sequence ID" value="NZ_CP066007.1"/>
</dbReference>
<dbReference type="Proteomes" id="UP000596145">
    <property type="component" value="Chromosome"/>
</dbReference>
<dbReference type="GeneID" id="92760243"/>
<evidence type="ECO:0000256" key="1">
    <source>
        <dbReference type="SAM" id="Phobius"/>
    </source>
</evidence>
<dbReference type="AlphaFoldDB" id="A0A7T4JU94"/>
<accession>A0A7T4JU94</accession>
<reference evidence="2 3" key="1">
    <citation type="submission" date="2020-12" db="EMBL/GenBank/DDBJ databases">
        <title>FDA dAtabase for Regulatory Grade micrObial Sequences (FDA-ARGOS): Supporting development and validation of Infectious Disease Dx tests.</title>
        <authorList>
            <person name="Sproer C."/>
            <person name="Gronow S."/>
            <person name="Severitt S."/>
            <person name="Schroder I."/>
            <person name="Tallon L."/>
            <person name="Sadzewicz L."/>
            <person name="Zhao X."/>
            <person name="Boylan J."/>
            <person name="Ott S."/>
            <person name="Bowen H."/>
            <person name="Vavikolanu K."/>
            <person name="Mehta A."/>
            <person name="Aluvathingal J."/>
            <person name="Nadendla S."/>
            <person name="Lowell S."/>
            <person name="Myers T."/>
            <person name="Yan Y."/>
            <person name="Sichtig H."/>
        </authorList>
    </citation>
    <scope>NUCLEOTIDE SEQUENCE [LARGE SCALE GENOMIC DNA]</scope>
    <source>
        <strain evidence="2 3">FDAARGOS_1053</strain>
    </source>
</reference>
<keyword evidence="1" id="KW-0812">Transmembrane</keyword>